<sequence>MTDNIFTPGQFVVLQNRPHWGTGQVQSMIDGRITVNFEHAGKQVIMAGQTMLVAVSAEDGVETAEILAPDR</sequence>
<reference evidence="1 2" key="1">
    <citation type="submission" date="2018-07" db="EMBL/GenBank/DDBJ databases">
        <title>Genomic Encyclopedia of Type Strains, Phase III (KMG-III): the genomes of soil and plant-associated and newly described type strains.</title>
        <authorList>
            <person name="Whitman W."/>
        </authorList>
    </citation>
    <scope>NUCLEOTIDE SEQUENCE [LARGE SCALE GENOMIC DNA]</scope>
    <source>
        <strain evidence="1 2">CECT 8488</strain>
    </source>
</reference>
<dbReference type="AlphaFoldDB" id="A0A3D9HVQ5"/>
<organism evidence="1 2">
    <name type="scientific">Aestuariispira insulae</name>
    <dbReference type="NCBI Taxonomy" id="1461337"/>
    <lineage>
        <taxon>Bacteria</taxon>
        <taxon>Pseudomonadati</taxon>
        <taxon>Pseudomonadota</taxon>
        <taxon>Alphaproteobacteria</taxon>
        <taxon>Rhodospirillales</taxon>
        <taxon>Kiloniellaceae</taxon>
        <taxon>Aestuariispira</taxon>
    </lineage>
</organism>
<keyword evidence="2" id="KW-1185">Reference proteome</keyword>
<gene>
    <name evidence="1" type="ORF">DFP90_101384</name>
</gene>
<dbReference type="InterPro" id="IPR021938">
    <property type="entry name" value="DUF3553"/>
</dbReference>
<comment type="caution">
    <text evidence="1">The sequence shown here is derived from an EMBL/GenBank/DDBJ whole genome shotgun (WGS) entry which is preliminary data.</text>
</comment>
<dbReference type="RefSeq" id="WP_115934718.1">
    <property type="nucleotide sequence ID" value="NZ_QRDW01000001.1"/>
</dbReference>
<name>A0A3D9HVQ5_9PROT</name>
<dbReference type="Proteomes" id="UP000256845">
    <property type="component" value="Unassembled WGS sequence"/>
</dbReference>
<protein>
    <submittedName>
        <fullName evidence="1">Uncharacterized protein DUF3553</fullName>
    </submittedName>
</protein>
<accession>A0A3D9HVQ5</accession>
<dbReference type="EMBL" id="QRDW01000001">
    <property type="protein sequence ID" value="RED53593.1"/>
    <property type="molecule type" value="Genomic_DNA"/>
</dbReference>
<proteinExistence type="predicted"/>
<evidence type="ECO:0000313" key="2">
    <source>
        <dbReference type="Proteomes" id="UP000256845"/>
    </source>
</evidence>
<dbReference type="OrthoDB" id="7361229at2"/>
<evidence type="ECO:0000313" key="1">
    <source>
        <dbReference type="EMBL" id="RED53593.1"/>
    </source>
</evidence>
<dbReference type="Pfam" id="PF12073">
    <property type="entry name" value="DUF3553"/>
    <property type="match status" value="1"/>
</dbReference>